<dbReference type="PROSITE" id="PS50857">
    <property type="entry name" value="COX2_CUA"/>
    <property type="match status" value="1"/>
</dbReference>
<reference evidence="22" key="1">
    <citation type="journal article" date="2013" name="Syst. Entomol.">
        <title>Phylogenomics of Hemiptera (Insecta: Paraneoptera) based on mitochondrial genomes.</title>
        <authorList>
            <person name="Cui Y."/>
            <person name="Xie G."/>
            <person name="Hua J."/>
            <person name="Dang K."/>
            <person name="Zhou J."/>
            <person name="Liu X."/>
            <person name="Wang G."/>
            <person name="Yu X."/>
            <person name="Bu W."/>
        </authorList>
    </citation>
    <scope>NUCLEOTIDE SEQUENCE</scope>
</reference>
<dbReference type="GO" id="GO:0004129">
    <property type="term" value="F:cytochrome-c oxidase activity"/>
    <property type="evidence" value="ECO:0007669"/>
    <property type="project" value="UniProtKB-EC"/>
</dbReference>
<keyword evidence="12 18" id="KW-0249">Electron transport</keyword>
<keyword evidence="7 18" id="KW-0812">Transmembrane</keyword>
<keyword evidence="8 18" id="KW-0479">Metal-binding</keyword>
<feature type="transmembrane region" description="Helical" evidence="19">
    <location>
        <begin position="20"/>
        <end position="43"/>
    </location>
</feature>
<dbReference type="GO" id="GO:0005507">
    <property type="term" value="F:copper ion binding"/>
    <property type="evidence" value="ECO:0007669"/>
    <property type="project" value="InterPro"/>
</dbReference>
<comment type="function">
    <text evidence="18">Component of the cytochrome c oxidase, the last enzyme in the mitochondrial electron transport chain which drives oxidative phosphorylation. The respiratory chain contains 3 multisubunit complexes succinate dehydrogenase (complex II, CII), ubiquinol-cytochrome c oxidoreductase (cytochrome b-c1 complex, complex III, CIII) and cytochrome c oxidase (complex IV, CIV), that cooperate to transfer electrons derived from NADH and succinate to molecular oxygen, creating an electrochemical gradient over the inner membrane that drives transmembrane transport and the ATP synthase. Cytochrome c oxidase is the component of the respiratory chain that catalyzes the reduction of oxygen to water. Electrons originating from reduced cytochrome c in the intermembrane space (IMS) are transferred via the dinuclear copper A center (CU(A)) of subunit 2 and heme A of subunit 1 to the active site in subunit 1, a binuclear center (BNC) formed by heme A3 and copper B (CU(B)). The BNC reduces molecular oxygen to 2 water molecules using 4 electrons from cytochrome c in the IMS and 4 protons from the mitochondrial matrix.</text>
</comment>
<dbReference type="GO" id="GO:0005743">
    <property type="term" value="C:mitochondrial inner membrane"/>
    <property type="evidence" value="ECO:0007669"/>
    <property type="project" value="UniProtKB-SubCell"/>
</dbReference>
<evidence type="ECO:0000256" key="16">
    <source>
        <dbReference type="ARBA" id="ARBA00023136"/>
    </source>
</evidence>
<evidence type="ECO:0000256" key="19">
    <source>
        <dbReference type="SAM" id="Phobius"/>
    </source>
</evidence>
<dbReference type="CDD" id="cd13912">
    <property type="entry name" value="CcO_II_C"/>
    <property type="match status" value="1"/>
</dbReference>
<keyword evidence="16 18" id="KW-0472">Membrane</keyword>
<dbReference type="PANTHER" id="PTHR22888:SF9">
    <property type="entry name" value="CYTOCHROME C OXIDASE SUBUNIT 2"/>
    <property type="match status" value="1"/>
</dbReference>
<comment type="similarity">
    <text evidence="2 18">Belongs to the cytochrome c oxidase subunit 2 family.</text>
</comment>
<dbReference type="PRINTS" id="PR01166">
    <property type="entry name" value="CYCOXIDASEII"/>
</dbReference>
<comment type="subunit">
    <text evidence="3">Component of the cytochrome c oxidase (complex IV, CIV), a multisubunit enzyme composed of a catalytic core of 3 subunits and several supernumerary subunits. The complex exists as a monomer or a dimer and forms supercomplexes (SCs) in the inner mitochondrial membrane with ubiquinol-cytochrome c oxidoreductase (cytochrome b-c1 complex, complex III, CIII).</text>
</comment>
<keyword evidence="5 18" id="KW-0813">Transport</keyword>
<comment type="subcellular location">
    <subcellularLocation>
        <location evidence="1 18">Mitochondrion inner membrane</location>
        <topology evidence="1 18">Multi-pass membrane protein</topology>
    </subcellularLocation>
</comment>
<dbReference type="EMBL" id="JF323862">
    <property type="protein sequence ID" value="ADZ47916.1"/>
    <property type="molecule type" value="Genomic_DNA"/>
</dbReference>
<evidence type="ECO:0000259" key="20">
    <source>
        <dbReference type="PROSITE" id="PS50857"/>
    </source>
</evidence>
<feature type="domain" description="Cytochrome oxidase subunit II transmembrane region profile" evidence="21">
    <location>
        <begin position="1"/>
        <end position="91"/>
    </location>
</feature>
<organism evidence="22">
    <name type="scientific">Xenophyes cascus</name>
    <dbReference type="NCBI Taxonomy" id="984453"/>
    <lineage>
        <taxon>Eukaryota</taxon>
        <taxon>Metazoa</taxon>
        <taxon>Ecdysozoa</taxon>
        <taxon>Arthropoda</taxon>
        <taxon>Hexapoda</taxon>
        <taxon>Insecta</taxon>
        <taxon>Pterygota</taxon>
        <taxon>Neoptera</taxon>
        <taxon>Paraneoptera</taxon>
        <taxon>Hemiptera</taxon>
        <taxon>Coleorrhyncha</taxon>
        <taxon>Peloridiidae</taxon>
        <taxon>Xenophyes</taxon>
    </lineage>
</organism>
<dbReference type="InterPro" id="IPR001505">
    <property type="entry name" value="Copper_CuA"/>
</dbReference>
<keyword evidence="14 18" id="KW-0186">Copper</keyword>
<evidence type="ECO:0000256" key="14">
    <source>
        <dbReference type="ARBA" id="ARBA00023008"/>
    </source>
</evidence>
<name>L7NB70_9HEMI</name>
<evidence type="ECO:0000256" key="10">
    <source>
        <dbReference type="ARBA" id="ARBA00022842"/>
    </source>
</evidence>
<feature type="domain" description="Cytochrome oxidase subunit II copper A binding" evidence="20">
    <location>
        <begin position="92"/>
        <end position="225"/>
    </location>
</feature>
<proteinExistence type="inferred from homology"/>
<dbReference type="SUPFAM" id="SSF81464">
    <property type="entry name" value="Cytochrome c oxidase subunit II-like, transmembrane region"/>
    <property type="match status" value="1"/>
</dbReference>
<evidence type="ECO:0000256" key="17">
    <source>
        <dbReference type="ARBA" id="ARBA00049512"/>
    </source>
</evidence>
<evidence type="ECO:0000256" key="15">
    <source>
        <dbReference type="ARBA" id="ARBA00023128"/>
    </source>
</evidence>
<evidence type="ECO:0000256" key="13">
    <source>
        <dbReference type="ARBA" id="ARBA00022989"/>
    </source>
</evidence>
<evidence type="ECO:0000256" key="2">
    <source>
        <dbReference type="ARBA" id="ARBA00007866"/>
    </source>
</evidence>
<evidence type="ECO:0000256" key="3">
    <source>
        <dbReference type="ARBA" id="ARBA00011164"/>
    </source>
</evidence>
<dbReference type="InterPro" id="IPR014222">
    <property type="entry name" value="Cyt_c_oxidase_su2"/>
</dbReference>
<dbReference type="InterPro" id="IPR036257">
    <property type="entry name" value="Cyt_c_oxidase_su2_TM_sf"/>
</dbReference>
<gene>
    <name evidence="22" type="primary">CO2</name>
</gene>
<dbReference type="GO" id="GO:0016491">
    <property type="term" value="F:oxidoreductase activity"/>
    <property type="evidence" value="ECO:0007669"/>
    <property type="project" value="InterPro"/>
</dbReference>
<dbReference type="Pfam" id="PF02790">
    <property type="entry name" value="COX2_TM"/>
    <property type="match status" value="1"/>
</dbReference>
<sequence length="228" mass="26533">MATWSNFNFQDSCSPLSEQLVLFHDHVLVITILIYVFVSYLLLTTMLNQLMDRYTMKEELVESIWTLIPALILLILAFPSLHLLYLMDDMSTPSLTMKIIGHQWYWSHEYSDFPYIEFDSYMEPTLKKINSNYRLLDINNKLTLPLNVSMRMIITSQDVLHSWTVPSLGIKIDAVPGRLNQMEISITRPGHYYGQCSEICGINHSFMPICVESLPLKSFLLWTKLFPL</sequence>
<keyword evidence="13 19" id="KW-1133">Transmembrane helix</keyword>
<geneLocation type="mitochondrion" evidence="22"/>
<dbReference type="InterPro" id="IPR045187">
    <property type="entry name" value="CcO_II"/>
</dbReference>
<dbReference type="Gene3D" id="1.10.287.90">
    <property type="match status" value="1"/>
</dbReference>
<dbReference type="PANTHER" id="PTHR22888">
    <property type="entry name" value="CYTOCHROME C OXIDASE, SUBUNIT II"/>
    <property type="match status" value="1"/>
</dbReference>
<evidence type="ECO:0000256" key="9">
    <source>
        <dbReference type="ARBA" id="ARBA00022792"/>
    </source>
</evidence>
<dbReference type="FunFam" id="2.60.40.420:FF:000001">
    <property type="entry name" value="Cytochrome c oxidase subunit 2"/>
    <property type="match status" value="1"/>
</dbReference>
<evidence type="ECO:0000256" key="18">
    <source>
        <dbReference type="RuleBase" id="RU000457"/>
    </source>
</evidence>
<dbReference type="InterPro" id="IPR011759">
    <property type="entry name" value="Cyt_c_oxidase_su2_TM_dom"/>
</dbReference>
<dbReference type="NCBIfam" id="TIGR02866">
    <property type="entry name" value="CoxB"/>
    <property type="match status" value="1"/>
</dbReference>
<feature type="transmembrane region" description="Helical" evidence="19">
    <location>
        <begin position="64"/>
        <end position="87"/>
    </location>
</feature>
<dbReference type="SUPFAM" id="SSF49503">
    <property type="entry name" value="Cupredoxins"/>
    <property type="match status" value="1"/>
</dbReference>
<comment type="catalytic activity">
    <reaction evidence="17">
        <text>4 Fe(II)-[cytochrome c] + O2 + 8 H(+)(in) = 4 Fe(III)-[cytochrome c] + 2 H2O + 4 H(+)(out)</text>
        <dbReference type="Rhea" id="RHEA:11436"/>
        <dbReference type="Rhea" id="RHEA-COMP:10350"/>
        <dbReference type="Rhea" id="RHEA-COMP:14399"/>
        <dbReference type="ChEBI" id="CHEBI:15377"/>
        <dbReference type="ChEBI" id="CHEBI:15378"/>
        <dbReference type="ChEBI" id="CHEBI:15379"/>
        <dbReference type="ChEBI" id="CHEBI:29033"/>
        <dbReference type="ChEBI" id="CHEBI:29034"/>
        <dbReference type="EC" id="7.1.1.9"/>
    </reaction>
    <physiologicalReaction direction="left-to-right" evidence="17">
        <dbReference type="Rhea" id="RHEA:11437"/>
    </physiologicalReaction>
</comment>
<dbReference type="InterPro" id="IPR034210">
    <property type="entry name" value="CcO_II_C"/>
</dbReference>
<dbReference type="PROSITE" id="PS00078">
    <property type="entry name" value="COX2"/>
    <property type="match status" value="1"/>
</dbReference>
<accession>L7NB70</accession>
<dbReference type="AlphaFoldDB" id="L7NB70"/>
<evidence type="ECO:0000256" key="4">
    <source>
        <dbReference type="ARBA" id="ARBA00015946"/>
    </source>
</evidence>
<protein>
    <recommendedName>
        <fullName evidence="4 18">Cytochrome c oxidase subunit 2</fullName>
    </recommendedName>
</protein>
<dbReference type="GO" id="GO:0042773">
    <property type="term" value="P:ATP synthesis coupled electron transport"/>
    <property type="evidence" value="ECO:0007669"/>
    <property type="project" value="TreeGrafter"/>
</dbReference>
<evidence type="ECO:0000256" key="12">
    <source>
        <dbReference type="ARBA" id="ARBA00022982"/>
    </source>
</evidence>
<keyword evidence="15 18" id="KW-0496">Mitochondrion</keyword>
<evidence type="ECO:0000256" key="7">
    <source>
        <dbReference type="ARBA" id="ARBA00022692"/>
    </source>
</evidence>
<dbReference type="PROSITE" id="PS50999">
    <property type="entry name" value="COX2_TM"/>
    <property type="match status" value="1"/>
</dbReference>
<evidence type="ECO:0000256" key="8">
    <source>
        <dbReference type="ARBA" id="ARBA00022723"/>
    </source>
</evidence>
<keyword evidence="11" id="KW-1278">Translocase</keyword>
<dbReference type="Pfam" id="PF00116">
    <property type="entry name" value="COX2"/>
    <property type="match status" value="1"/>
</dbReference>
<evidence type="ECO:0000256" key="1">
    <source>
        <dbReference type="ARBA" id="ARBA00004448"/>
    </source>
</evidence>
<dbReference type="InterPro" id="IPR002429">
    <property type="entry name" value="CcO_II-like_C"/>
</dbReference>
<evidence type="ECO:0000256" key="5">
    <source>
        <dbReference type="ARBA" id="ARBA00022448"/>
    </source>
</evidence>
<keyword evidence="10" id="KW-0460">Magnesium</keyword>
<evidence type="ECO:0000259" key="21">
    <source>
        <dbReference type="PROSITE" id="PS50999"/>
    </source>
</evidence>
<keyword evidence="6 18" id="KW-0679">Respiratory chain</keyword>
<evidence type="ECO:0000256" key="6">
    <source>
        <dbReference type="ARBA" id="ARBA00022660"/>
    </source>
</evidence>
<dbReference type="Gene3D" id="2.60.40.420">
    <property type="entry name" value="Cupredoxins - blue copper proteins"/>
    <property type="match status" value="1"/>
</dbReference>
<keyword evidence="9 18" id="KW-0999">Mitochondrion inner membrane</keyword>
<dbReference type="InterPro" id="IPR008972">
    <property type="entry name" value="Cupredoxin"/>
</dbReference>
<evidence type="ECO:0000313" key="22">
    <source>
        <dbReference type="EMBL" id="ADZ47916.1"/>
    </source>
</evidence>
<evidence type="ECO:0000256" key="11">
    <source>
        <dbReference type="ARBA" id="ARBA00022967"/>
    </source>
</evidence>
<comment type="cofactor">
    <cofactor evidence="18">
        <name>Cu cation</name>
        <dbReference type="ChEBI" id="CHEBI:23378"/>
    </cofactor>
    <text evidence="18">Binds a copper A center.</text>
</comment>